<proteinExistence type="predicted"/>
<sequence length="140" mass="16005">MSLMNNQLIELPRKLRAPCLRTLLLGNNLMEALPDGFLTRLENLMVLDLSDNLHLKSLPSSIGSLKLLVHLNVAGTLLEKLPDSVSNLKRLENFNLAWCTQLKYLPKSERLWCLYVGWWHLGETTTPKMQLDFKANGVHR</sequence>
<keyword evidence="2" id="KW-1185">Reference proteome</keyword>
<accession>A0ACC2C638</accession>
<name>A0ACC2C638_DIPCM</name>
<evidence type="ECO:0000313" key="2">
    <source>
        <dbReference type="Proteomes" id="UP001162992"/>
    </source>
</evidence>
<dbReference type="EMBL" id="CM055102">
    <property type="protein sequence ID" value="KAJ7537494.1"/>
    <property type="molecule type" value="Genomic_DNA"/>
</dbReference>
<reference evidence="2" key="1">
    <citation type="journal article" date="2024" name="Proc. Natl. Acad. Sci. U.S.A.">
        <title>Extraordinary preservation of gene collinearity over three hundred million years revealed in homosporous lycophytes.</title>
        <authorList>
            <person name="Li C."/>
            <person name="Wickell D."/>
            <person name="Kuo L.Y."/>
            <person name="Chen X."/>
            <person name="Nie B."/>
            <person name="Liao X."/>
            <person name="Peng D."/>
            <person name="Ji J."/>
            <person name="Jenkins J."/>
            <person name="Williams M."/>
            <person name="Shu S."/>
            <person name="Plott C."/>
            <person name="Barry K."/>
            <person name="Rajasekar S."/>
            <person name="Grimwood J."/>
            <person name="Han X."/>
            <person name="Sun S."/>
            <person name="Hou Z."/>
            <person name="He W."/>
            <person name="Dai G."/>
            <person name="Sun C."/>
            <person name="Schmutz J."/>
            <person name="Leebens-Mack J.H."/>
            <person name="Li F.W."/>
            <person name="Wang L."/>
        </authorList>
    </citation>
    <scope>NUCLEOTIDE SEQUENCE [LARGE SCALE GENOMIC DNA]</scope>
    <source>
        <strain evidence="2">cv. PW_Plant_1</strain>
    </source>
</reference>
<evidence type="ECO:0000313" key="1">
    <source>
        <dbReference type="EMBL" id="KAJ7537494.1"/>
    </source>
</evidence>
<gene>
    <name evidence="1" type="ORF">O6H91_11G007900</name>
</gene>
<organism evidence="1 2">
    <name type="scientific">Diphasiastrum complanatum</name>
    <name type="common">Issler's clubmoss</name>
    <name type="synonym">Lycopodium complanatum</name>
    <dbReference type="NCBI Taxonomy" id="34168"/>
    <lineage>
        <taxon>Eukaryota</taxon>
        <taxon>Viridiplantae</taxon>
        <taxon>Streptophyta</taxon>
        <taxon>Embryophyta</taxon>
        <taxon>Tracheophyta</taxon>
        <taxon>Lycopodiopsida</taxon>
        <taxon>Lycopodiales</taxon>
        <taxon>Lycopodiaceae</taxon>
        <taxon>Lycopodioideae</taxon>
        <taxon>Diphasiastrum</taxon>
    </lineage>
</organism>
<dbReference type="Proteomes" id="UP001162992">
    <property type="component" value="Chromosome 11"/>
</dbReference>
<comment type="caution">
    <text evidence="1">The sequence shown here is derived from an EMBL/GenBank/DDBJ whole genome shotgun (WGS) entry which is preliminary data.</text>
</comment>
<protein>
    <submittedName>
        <fullName evidence="1">Uncharacterized protein</fullName>
    </submittedName>
</protein>